<reference evidence="1 2" key="2">
    <citation type="submission" date="2020-03" db="EMBL/GenBank/DDBJ databases">
        <authorList>
            <person name="Ichikawa N."/>
            <person name="Kimura A."/>
            <person name="Kitahashi Y."/>
            <person name="Uohara A."/>
        </authorList>
    </citation>
    <scope>NUCLEOTIDE SEQUENCE [LARGE SCALE GENOMIC DNA]</scope>
    <source>
        <strain evidence="1 2">NBRC 108639</strain>
    </source>
</reference>
<organism evidence="1 2">
    <name type="scientific">Phytohabitans houttuyneae</name>
    <dbReference type="NCBI Taxonomy" id="1076126"/>
    <lineage>
        <taxon>Bacteria</taxon>
        <taxon>Bacillati</taxon>
        <taxon>Actinomycetota</taxon>
        <taxon>Actinomycetes</taxon>
        <taxon>Micromonosporales</taxon>
        <taxon>Micromonosporaceae</taxon>
    </lineage>
</organism>
<protein>
    <submittedName>
        <fullName evidence="1">Uncharacterized protein</fullName>
    </submittedName>
</protein>
<gene>
    <name evidence="1" type="ORF">Phou_080960</name>
</gene>
<keyword evidence="2" id="KW-1185">Reference proteome</keyword>
<dbReference type="EMBL" id="BLPF01000003">
    <property type="protein sequence ID" value="GFJ83916.1"/>
    <property type="molecule type" value="Genomic_DNA"/>
</dbReference>
<evidence type="ECO:0000313" key="1">
    <source>
        <dbReference type="EMBL" id="GFJ83916.1"/>
    </source>
</evidence>
<dbReference type="Proteomes" id="UP000482800">
    <property type="component" value="Unassembled WGS sequence"/>
</dbReference>
<sequence length="142" mass="14927">MEVDVGSQPFEVRAPLPAGDSDAAIKICAWVDASVFGAVREGEPIDEVSPFTPGKGMADTAAGSGALYLDKEAFNYLGDTRVSISGKQMVAFVSEFEATDGPQPAPSDPIYLLIYVESGDDGDGFGKAAISNKEYDLVVVTR</sequence>
<reference evidence="1 2" key="1">
    <citation type="submission" date="2020-03" db="EMBL/GenBank/DDBJ databases">
        <title>Whole genome shotgun sequence of Phytohabitans houttuyneae NBRC 108639.</title>
        <authorList>
            <person name="Komaki H."/>
            <person name="Tamura T."/>
        </authorList>
    </citation>
    <scope>NUCLEOTIDE SEQUENCE [LARGE SCALE GENOMIC DNA]</scope>
    <source>
        <strain evidence="1 2">NBRC 108639</strain>
    </source>
</reference>
<evidence type="ECO:0000313" key="2">
    <source>
        <dbReference type="Proteomes" id="UP000482800"/>
    </source>
</evidence>
<comment type="caution">
    <text evidence="1">The sequence shown here is derived from an EMBL/GenBank/DDBJ whole genome shotgun (WGS) entry which is preliminary data.</text>
</comment>
<proteinExistence type="predicted"/>
<dbReference type="AlphaFoldDB" id="A0A6V8KQ00"/>
<accession>A0A6V8KQ00</accession>
<name>A0A6V8KQ00_9ACTN</name>